<dbReference type="InterPro" id="IPR006703">
    <property type="entry name" value="G_AIG1"/>
</dbReference>
<evidence type="ECO:0000256" key="4">
    <source>
        <dbReference type="ARBA" id="ARBA00022640"/>
    </source>
</evidence>
<dbReference type="EMBL" id="JBAMMX010000003">
    <property type="protein sequence ID" value="KAK6945164.1"/>
    <property type="molecule type" value="Genomic_DNA"/>
</dbReference>
<evidence type="ECO:0000313" key="20">
    <source>
        <dbReference type="Proteomes" id="UP001370490"/>
    </source>
</evidence>
<dbReference type="GO" id="GO:0046872">
    <property type="term" value="F:metal ion binding"/>
    <property type="evidence" value="ECO:0007669"/>
    <property type="project" value="UniProtKB-KW"/>
</dbReference>
<keyword evidence="13" id="KW-0342">GTP-binding</keyword>
<keyword evidence="2" id="KW-0813">Transport</keyword>
<dbReference type="Proteomes" id="UP001370490">
    <property type="component" value="Unassembled WGS sequence"/>
</dbReference>
<dbReference type="Pfam" id="PF11886">
    <property type="entry name" value="TOC159_MAD"/>
    <property type="match status" value="1"/>
</dbReference>
<sequence length="789" mass="88633">MGMKAMKDWAFTQLVSKSLASSRPLSGSDDFINNETQREEFNDQAGLISPFLLKLYTWFRPFCRVQLDQPIWKKHQHLLSTDGYQGTQVQSMVQAPVEDFNQSHQSTYSRKLDSLAKIENLQIKFFRLLHRLRLTQDNILVTKVIYRLHLATLVHAGESDLKRAHLIIDRSRKIATEQEAGGSPELDFSFKILVLGRTGVGKSATVNSIFDQTRVGTNAFQPATECIREVVGTVNGIKITFIDTPGLLTSSPSNLKRNRKILLSVKRYIRRSPPDMVFYFERLDLINMGYSDFPLLKLVTEVFGSAIWFNTILVMTHASPALPEGPNGHPVTYESYATSVETWCNTIYSMQLENPVLLVENHPHCKKNVLGEKILPSGVVWKSELLLLCVCTKVLSDANRLLDFKDCIELGPTSTSRLPSLPHLLSTVLRHRSVTNPRGQDNEIDELSLSDIEEEDEYNKLPPIRILSKSQFGKLTDAQKEDYLNELEYRETLYMKKQLKEEYLRWKEKKSSPDGSVVENEGHEDQEEAPEPVLLPDMAVPPSFDSDWPLHRYRCLVTSDEWLMRPVLDPQGWDHDVGFDGINVETAGEVGKNICAYISGQMSKDKQGFSIHSESAAIYMDPSGPTYCVGLDVKSSGKDLIYTLHGVTKLRSLKHNIPGCGVSVISFGNNNYFAAMIEDTISIGKGMKIFMNAGRMEGAGQVAYGGSVETTIRGKDYPVRSDQVTLSMTMLSFEKETVIGGSIQTDFRPCRGMKMSLNANLNNQKMGQVSIKTSSSDHVEIAAIRSSQF</sequence>
<evidence type="ECO:0000256" key="15">
    <source>
        <dbReference type="ARBA" id="ARBA00023766"/>
    </source>
</evidence>
<keyword evidence="6" id="KW-0479">Metal-binding</keyword>
<evidence type="ECO:0000256" key="6">
    <source>
        <dbReference type="ARBA" id="ARBA00022723"/>
    </source>
</evidence>
<keyword evidence="8" id="KW-0378">Hydrolase</keyword>
<dbReference type="GO" id="GO:0005525">
    <property type="term" value="F:GTP binding"/>
    <property type="evidence" value="ECO:0007669"/>
    <property type="project" value="UniProtKB-KW"/>
</dbReference>
<keyword evidence="10" id="KW-0460">Magnesium</keyword>
<evidence type="ECO:0000256" key="5">
    <source>
        <dbReference type="ARBA" id="ARBA00022692"/>
    </source>
</evidence>
<name>A0AAN8ZKS5_9MAGN</name>
<evidence type="ECO:0000256" key="11">
    <source>
        <dbReference type="ARBA" id="ARBA00022927"/>
    </source>
</evidence>
<keyword evidence="5" id="KW-0812">Transmembrane</keyword>
<proteinExistence type="inferred from homology"/>
<dbReference type="PROSITE" id="PS51720">
    <property type="entry name" value="G_AIG1"/>
    <property type="match status" value="1"/>
</dbReference>
<evidence type="ECO:0000256" key="3">
    <source>
        <dbReference type="ARBA" id="ARBA00022528"/>
    </source>
</evidence>
<dbReference type="GO" id="GO:0016787">
    <property type="term" value="F:hydrolase activity"/>
    <property type="evidence" value="ECO:0007669"/>
    <property type="project" value="UniProtKB-KW"/>
</dbReference>
<evidence type="ECO:0000256" key="9">
    <source>
        <dbReference type="ARBA" id="ARBA00022805"/>
    </source>
</evidence>
<evidence type="ECO:0000256" key="7">
    <source>
        <dbReference type="ARBA" id="ARBA00022741"/>
    </source>
</evidence>
<evidence type="ECO:0000256" key="8">
    <source>
        <dbReference type="ARBA" id="ARBA00022801"/>
    </source>
</evidence>
<dbReference type="InterPro" id="IPR045058">
    <property type="entry name" value="GIMA/IAN/Toc"/>
</dbReference>
<dbReference type="GO" id="GO:0009707">
    <property type="term" value="C:chloroplast outer membrane"/>
    <property type="evidence" value="ECO:0007669"/>
    <property type="project" value="UniProtKB-SubCell"/>
</dbReference>
<organism evidence="19 20">
    <name type="scientific">Dillenia turbinata</name>
    <dbReference type="NCBI Taxonomy" id="194707"/>
    <lineage>
        <taxon>Eukaryota</taxon>
        <taxon>Viridiplantae</taxon>
        <taxon>Streptophyta</taxon>
        <taxon>Embryophyta</taxon>
        <taxon>Tracheophyta</taxon>
        <taxon>Spermatophyta</taxon>
        <taxon>Magnoliopsida</taxon>
        <taxon>eudicotyledons</taxon>
        <taxon>Gunneridae</taxon>
        <taxon>Pentapetalae</taxon>
        <taxon>Dilleniales</taxon>
        <taxon>Dilleniaceae</taxon>
        <taxon>Dillenia</taxon>
    </lineage>
</organism>
<keyword evidence="3" id="KW-0150">Chloroplast</keyword>
<keyword evidence="11" id="KW-0653">Protein transport</keyword>
<dbReference type="FunFam" id="3.40.50.300:FF:000413">
    <property type="entry name" value="Translocase of chloroplast 120, chloroplastic"/>
    <property type="match status" value="1"/>
</dbReference>
<dbReference type="Gene3D" id="3.40.50.300">
    <property type="entry name" value="P-loop containing nucleotide triphosphate hydrolases"/>
    <property type="match status" value="1"/>
</dbReference>
<accession>A0AAN8ZKS5</accession>
<dbReference type="GO" id="GO:0045036">
    <property type="term" value="P:protein targeting to chloroplast"/>
    <property type="evidence" value="ECO:0007669"/>
    <property type="project" value="TreeGrafter"/>
</dbReference>
<keyword evidence="7" id="KW-0547">Nucleotide-binding</keyword>
<reference evidence="19 20" key="1">
    <citation type="submission" date="2023-12" db="EMBL/GenBank/DDBJ databases">
        <title>A high-quality genome assembly for Dillenia turbinata (Dilleniales).</title>
        <authorList>
            <person name="Chanderbali A."/>
        </authorList>
    </citation>
    <scope>NUCLEOTIDE SEQUENCE [LARGE SCALE GENOMIC DNA]</scope>
    <source>
        <strain evidence="19">LSX21</strain>
        <tissue evidence="19">Leaf</tissue>
    </source>
</reference>
<dbReference type="PANTHER" id="PTHR10903:SF68">
    <property type="entry name" value="TRANSLOCASE OF CHLOROPLAST 90, CHLOROPLASTIC"/>
    <property type="match status" value="1"/>
</dbReference>
<keyword evidence="20" id="KW-1185">Reference proteome</keyword>
<keyword evidence="9" id="KW-1002">Plastid outer membrane</keyword>
<dbReference type="InterPro" id="IPR027417">
    <property type="entry name" value="P-loop_NTPase"/>
</dbReference>
<evidence type="ECO:0000256" key="13">
    <source>
        <dbReference type="ARBA" id="ARBA00023134"/>
    </source>
</evidence>
<dbReference type="Pfam" id="PF04548">
    <property type="entry name" value="AIG1"/>
    <property type="match status" value="1"/>
</dbReference>
<dbReference type="PANTHER" id="PTHR10903">
    <property type="entry name" value="GTPASE, IMAP FAMILY MEMBER-RELATED"/>
    <property type="match status" value="1"/>
</dbReference>
<evidence type="ECO:0000313" key="19">
    <source>
        <dbReference type="EMBL" id="KAK6945164.1"/>
    </source>
</evidence>
<dbReference type="SUPFAM" id="SSF52540">
    <property type="entry name" value="P-loop containing nucleoside triphosphate hydrolases"/>
    <property type="match status" value="1"/>
</dbReference>
<comment type="similarity">
    <text evidence="16">Belongs to the TRAFAC class TrmE-Era-EngA-EngB-Septin-like GTPase superfamily. AIG1/Toc34/Toc159-like paraseptin GTPase family. TOC159 subfamily.</text>
</comment>
<keyword evidence="12" id="KW-1133">Transmembrane helix</keyword>
<evidence type="ECO:0000259" key="18">
    <source>
        <dbReference type="PROSITE" id="PS51720"/>
    </source>
</evidence>
<dbReference type="InterPro" id="IPR024283">
    <property type="entry name" value="TOC159_MAD"/>
</dbReference>
<evidence type="ECO:0000256" key="2">
    <source>
        <dbReference type="ARBA" id="ARBA00022448"/>
    </source>
</evidence>
<evidence type="ECO:0000256" key="17">
    <source>
        <dbReference type="SAM" id="MobiDB-lite"/>
    </source>
</evidence>
<feature type="region of interest" description="Disordered" evidence="17">
    <location>
        <begin position="510"/>
        <end position="536"/>
    </location>
</feature>
<comment type="caution">
    <text evidence="19">The sequence shown here is derived from an EMBL/GenBank/DDBJ whole genome shotgun (WGS) entry which is preliminary data.</text>
</comment>
<evidence type="ECO:0000256" key="12">
    <source>
        <dbReference type="ARBA" id="ARBA00022989"/>
    </source>
</evidence>
<evidence type="ECO:0000256" key="1">
    <source>
        <dbReference type="ARBA" id="ARBA00001946"/>
    </source>
</evidence>
<evidence type="ECO:0000256" key="16">
    <source>
        <dbReference type="ARBA" id="ARBA00023775"/>
    </source>
</evidence>
<evidence type="ECO:0000256" key="10">
    <source>
        <dbReference type="ARBA" id="ARBA00022842"/>
    </source>
</evidence>
<gene>
    <name evidence="19" type="ORF">RJ641_026266</name>
</gene>
<protein>
    <submittedName>
        <fullName evidence="19">AIG1-type guanine nucleotide-binding (G) domain</fullName>
    </submittedName>
</protein>
<keyword evidence="14" id="KW-0472">Membrane</keyword>
<evidence type="ECO:0000256" key="14">
    <source>
        <dbReference type="ARBA" id="ARBA00023136"/>
    </source>
</evidence>
<comment type="subcellular location">
    <subcellularLocation>
        <location evidence="15">Plastid</location>
        <location evidence="15">Chloroplast outer membrane</location>
        <topology evidence="15">Single-pass membrane protein</topology>
    </subcellularLocation>
</comment>
<dbReference type="AlphaFoldDB" id="A0AAN8ZKS5"/>
<dbReference type="GO" id="GO:0015031">
    <property type="term" value="P:protein transport"/>
    <property type="evidence" value="ECO:0007669"/>
    <property type="project" value="UniProtKB-KW"/>
</dbReference>
<comment type="cofactor">
    <cofactor evidence="1">
        <name>Mg(2+)</name>
        <dbReference type="ChEBI" id="CHEBI:18420"/>
    </cofactor>
</comment>
<feature type="domain" description="AIG1-type G" evidence="18">
    <location>
        <begin position="187"/>
        <end position="413"/>
    </location>
</feature>
<keyword evidence="4" id="KW-0934">Plastid</keyword>